<gene>
    <name evidence="6" type="primary">LOC101895856</name>
</gene>
<keyword evidence="2" id="KW-0472">Membrane</keyword>
<keyword evidence="5" id="KW-1185">Reference proteome</keyword>
<dbReference type="PANTHER" id="PTHR21261:SF8">
    <property type="entry name" value="BEATEN PATH IA, ISOFORM B-RELATED"/>
    <property type="match status" value="1"/>
</dbReference>
<dbReference type="Pfam" id="PF08205">
    <property type="entry name" value="C2-set_2"/>
    <property type="match status" value="1"/>
</dbReference>
<dbReference type="SUPFAM" id="SSF48726">
    <property type="entry name" value="Immunoglobulin"/>
    <property type="match status" value="1"/>
</dbReference>
<dbReference type="InterPro" id="IPR007110">
    <property type="entry name" value="Ig-like_dom"/>
</dbReference>
<dbReference type="RefSeq" id="XP_058986218.1">
    <property type="nucleotide sequence ID" value="XM_059130235.1"/>
</dbReference>
<evidence type="ECO:0000259" key="4">
    <source>
        <dbReference type="PROSITE" id="PS50835"/>
    </source>
</evidence>
<dbReference type="InterPro" id="IPR003599">
    <property type="entry name" value="Ig_sub"/>
</dbReference>
<feature type="domain" description="Ig-like" evidence="4">
    <location>
        <begin position="23"/>
        <end position="110"/>
    </location>
</feature>
<dbReference type="Gene3D" id="2.60.40.10">
    <property type="entry name" value="Immunoglobulins"/>
    <property type="match status" value="2"/>
</dbReference>
<dbReference type="PANTHER" id="PTHR21261">
    <property type="entry name" value="BEAT PROTEIN"/>
    <property type="match status" value="1"/>
</dbReference>
<dbReference type="SMART" id="SM00409">
    <property type="entry name" value="IG"/>
    <property type="match status" value="1"/>
</dbReference>
<evidence type="ECO:0000256" key="3">
    <source>
        <dbReference type="ARBA" id="ARBA00023157"/>
    </source>
</evidence>
<dbReference type="PROSITE" id="PS50835">
    <property type="entry name" value="IG_LIKE"/>
    <property type="match status" value="1"/>
</dbReference>
<name>A0ABM3VK95_MUSDO</name>
<reference evidence="6" key="1">
    <citation type="submission" date="2025-08" db="UniProtKB">
        <authorList>
            <consortium name="RefSeq"/>
        </authorList>
    </citation>
    <scope>IDENTIFICATION</scope>
    <source>
        <strain evidence="6">Aabys</strain>
        <tissue evidence="6">Whole body</tissue>
    </source>
</reference>
<keyword evidence="3" id="KW-1015">Disulfide bond</keyword>
<evidence type="ECO:0000313" key="5">
    <source>
        <dbReference type="Proteomes" id="UP001652621"/>
    </source>
</evidence>
<evidence type="ECO:0000256" key="2">
    <source>
        <dbReference type="ARBA" id="ARBA00023136"/>
    </source>
</evidence>
<proteinExistence type="predicted"/>
<dbReference type="InterPro" id="IPR013783">
    <property type="entry name" value="Ig-like_fold"/>
</dbReference>
<protein>
    <submittedName>
        <fullName evidence="6">Uncharacterized protein LOC101895856</fullName>
    </submittedName>
</protein>
<sequence>MAEDITNVTAALRDVRVQIPHAVRRGERAILKCLYDLEGDSLYSVKWYKGRREFYSFTPKETPAMKVFQFTGAGIKRSQSNESQLVLETVNAITTGKYSCEVSADAPSFHTLIAAAEMEVVVVPARDPIISGIRSRYKVGDIVRGNCTSGHSRPGANITWYINGYETNPVHIKHYKPLKDAREMETVISGIHFVVTPQHFIYGKLKIRCTAHIHDVYWKSTEKSVEENRHATKQSGNVNVVHTFSDDYFDMDDEDNVIDRSDTYMTHIKGDVSSLNASGGSSTLHQQHCNYLSYPTKYQEIQKNNPLTINLSTTTKSINSIFATSNEFNVTNFSQLTNVVGCLQTKLMLDTTTPKFYIMHT</sequence>
<dbReference type="InterPro" id="IPR013162">
    <property type="entry name" value="CD80_C2-set"/>
</dbReference>
<dbReference type="InterPro" id="IPR036179">
    <property type="entry name" value="Ig-like_dom_sf"/>
</dbReference>
<dbReference type="GeneID" id="101895856"/>
<dbReference type="Proteomes" id="UP001652621">
    <property type="component" value="Unplaced"/>
</dbReference>
<accession>A0ABM3VK95</accession>
<comment type="subcellular location">
    <subcellularLocation>
        <location evidence="1">Membrane</location>
        <topology evidence="1">Single-pass membrane protein</topology>
    </subcellularLocation>
</comment>
<evidence type="ECO:0000313" key="6">
    <source>
        <dbReference type="RefSeq" id="XP_058986218.1"/>
    </source>
</evidence>
<organism evidence="5 6">
    <name type="scientific">Musca domestica</name>
    <name type="common">House fly</name>
    <dbReference type="NCBI Taxonomy" id="7370"/>
    <lineage>
        <taxon>Eukaryota</taxon>
        <taxon>Metazoa</taxon>
        <taxon>Ecdysozoa</taxon>
        <taxon>Arthropoda</taxon>
        <taxon>Hexapoda</taxon>
        <taxon>Insecta</taxon>
        <taxon>Pterygota</taxon>
        <taxon>Neoptera</taxon>
        <taxon>Endopterygota</taxon>
        <taxon>Diptera</taxon>
        <taxon>Brachycera</taxon>
        <taxon>Muscomorpha</taxon>
        <taxon>Muscoidea</taxon>
        <taxon>Muscidae</taxon>
        <taxon>Musca</taxon>
    </lineage>
</organism>
<evidence type="ECO:0000256" key="1">
    <source>
        <dbReference type="ARBA" id="ARBA00004167"/>
    </source>
</evidence>